<dbReference type="NCBIfam" id="TIGR02937">
    <property type="entry name" value="sigma70-ECF"/>
    <property type="match status" value="1"/>
</dbReference>
<dbReference type="InterPro" id="IPR013325">
    <property type="entry name" value="RNA_pol_sigma_r2"/>
</dbReference>
<dbReference type="SUPFAM" id="SSF88946">
    <property type="entry name" value="Sigma2 domain of RNA polymerase sigma factors"/>
    <property type="match status" value="1"/>
</dbReference>
<dbReference type="Proteomes" id="UP000730482">
    <property type="component" value="Unassembled WGS sequence"/>
</dbReference>
<gene>
    <name evidence="9" type="ORF">KGQ19_11780</name>
</gene>
<protein>
    <submittedName>
        <fullName evidence="9">Sigma-70 family RNA polymerase sigma factor</fullName>
    </submittedName>
</protein>
<dbReference type="SUPFAM" id="SSF88659">
    <property type="entry name" value="Sigma3 and sigma4 domains of RNA polymerase sigma factors"/>
    <property type="match status" value="1"/>
</dbReference>
<dbReference type="InterPro" id="IPR046531">
    <property type="entry name" value="DUF6596"/>
</dbReference>
<dbReference type="Gene3D" id="1.10.1740.10">
    <property type="match status" value="1"/>
</dbReference>
<keyword evidence="4" id="KW-0804">Transcription</keyword>
<evidence type="ECO:0000256" key="3">
    <source>
        <dbReference type="ARBA" id="ARBA00023082"/>
    </source>
</evidence>
<dbReference type="InterPro" id="IPR014284">
    <property type="entry name" value="RNA_pol_sigma-70_dom"/>
</dbReference>
<comment type="similarity">
    <text evidence="1">Belongs to the sigma-70 factor family. ECF subfamily.</text>
</comment>
<dbReference type="Pfam" id="PF08281">
    <property type="entry name" value="Sigma70_r4_2"/>
    <property type="match status" value="1"/>
</dbReference>
<proteinExistence type="inferred from homology"/>
<evidence type="ECO:0000313" key="9">
    <source>
        <dbReference type="EMBL" id="MBS2547551.1"/>
    </source>
</evidence>
<dbReference type="InterPro" id="IPR013324">
    <property type="entry name" value="RNA_pol_sigma_r3/r4-like"/>
</dbReference>
<dbReference type="Pfam" id="PF04542">
    <property type="entry name" value="Sigma70_r2"/>
    <property type="match status" value="1"/>
</dbReference>
<feature type="domain" description="DUF6596" evidence="8">
    <location>
        <begin position="205"/>
        <end position="305"/>
    </location>
</feature>
<evidence type="ECO:0000256" key="5">
    <source>
        <dbReference type="SAM" id="MobiDB-lite"/>
    </source>
</evidence>
<dbReference type="Pfam" id="PF20239">
    <property type="entry name" value="DUF6596"/>
    <property type="match status" value="1"/>
</dbReference>
<feature type="domain" description="RNA polymerase sigma factor 70 region 4 type 2" evidence="7">
    <location>
        <begin position="136"/>
        <end position="187"/>
    </location>
</feature>
<evidence type="ECO:0000313" key="10">
    <source>
        <dbReference type="Proteomes" id="UP000730482"/>
    </source>
</evidence>
<reference evidence="9 10" key="1">
    <citation type="submission" date="2020-02" db="EMBL/GenBank/DDBJ databases">
        <title>Acidophilic actinobacteria isolated from forest soil.</title>
        <authorList>
            <person name="Golinska P."/>
        </authorList>
    </citation>
    <scope>NUCLEOTIDE SEQUENCE [LARGE SCALE GENOMIC DNA]</scope>
    <source>
        <strain evidence="9 10">NL8</strain>
    </source>
</reference>
<accession>A0ABS5KNG1</accession>
<evidence type="ECO:0000256" key="1">
    <source>
        <dbReference type="ARBA" id="ARBA00010641"/>
    </source>
</evidence>
<comment type="caution">
    <text evidence="9">The sequence shown here is derived from an EMBL/GenBank/DDBJ whole genome shotgun (WGS) entry which is preliminary data.</text>
</comment>
<evidence type="ECO:0000259" key="6">
    <source>
        <dbReference type="Pfam" id="PF04542"/>
    </source>
</evidence>
<evidence type="ECO:0000259" key="7">
    <source>
        <dbReference type="Pfam" id="PF08281"/>
    </source>
</evidence>
<keyword evidence="2" id="KW-0805">Transcription regulation</keyword>
<feature type="region of interest" description="Disordered" evidence="5">
    <location>
        <begin position="1"/>
        <end position="31"/>
    </location>
</feature>
<feature type="domain" description="RNA polymerase sigma-70 region 2" evidence="6">
    <location>
        <begin position="49"/>
        <end position="106"/>
    </location>
</feature>
<dbReference type="InterPro" id="IPR007627">
    <property type="entry name" value="RNA_pol_sigma70_r2"/>
</dbReference>
<dbReference type="PANTHER" id="PTHR47756">
    <property type="entry name" value="BLL6612 PROTEIN-RELATED"/>
    <property type="match status" value="1"/>
</dbReference>
<evidence type="ECO:0000259" key="8">
    <source>
        <dbReference type="Pfam" id="PF20239"/>
    </source>
</evidence>
<feature type="compositionally biased region" description="Basic and acidic residues" evidence="5">
    <location>
        <begin position="1"/>
        <end position="10"/>
    </location>
</feature>
<sequence length="442" mass="48033">MPADSPREDAAATDPRAAATDSPGEDAAATDPRAVAQAVAEAHRREWALVLAATARVAGDLDLAEECVQDAYAKALTAWAECGIPRRPAAWLTTAARNRALDVLRRDVALRKRLPLLLDELPDPVAEIPDERLRLIFTCCHPALALEAQVALTLRLLCGLTTGEVARAFLVSEATMAARITRAKKKIAAARIPYRVPDTEELPERIEAVLAVVDLVFTTGHTAPAGPELVRTDLVDRARDLARMLRVLLPGDAGVAGLLAFILLTDARRAARVDAQGRLVLLEDQDRALWDRDAIAEGRRLVREALRRRPPTRYALMAAIAAVHADAATWEATDWPEIVGLYDLLLRYRPSPVAALNRAVAIGFAEGDGYGPERGLEALDGLALEPRLAGYAYLAVARADMLRRLGRRAAARAAYEEALLFTDNDVEGDFLRSRLQKLDGNS</sequence>
<organism evidence="9 10">
    <name type="scientific">Catenulispora pinistramenti</name>
    <dbReference type="NCBI Taxonomy" id="2705254"/>
    <lineage>
        <taxon>Bacteria</taxon>
        <taxon>Bacillati</taxon>
        <taxon>Actinomycetota</taxon>
        <taxon>Actinomycetes</taxon>
        <taxon>Catenulisporales</taxon>
        <taxon>Catenulisporaceae</taxon>
        <taxon>Catenulispora</taxon>
    </lineage>
</organism>
<name>A0ABS5KNG1_9ACTN</name>
<dbReference type="InterPro" id="IPR013249">
    <property type="entry name" value="RNA_pol_sigma70_r4_t2"/>
</dbReference>
<evidence type="ECO:0000256" key="4">
    <source>
        <dbReference type="ARBA" id="ARBA00023163"/>
    </source>
</evidence>
<dbReference type="EMBL" id="JAAFYZ010000030">
    <property type="protein sequence ID" value="MBS2547551.1"/>
    <property type="molecule type" value="Genomic_DNA"/>
</dbReference>
<keyword evidence="10" id="KW-1185">Reference proteome</keyword>
<dbReference type="PANTHER" id="PTHR47756:SF2">
    <property type="entry name" value="BLL6612 PROTEIN"/>
    <property type="match status" value="1"/>
</dbReference>
<evidence type="ECO:0000256" key="2">
    <source>
        <dbReference type="ARBA" id="ARBA00023015"/>
    </source>
</evidence>
<keyword evidence="3" id="KW-0731">Sigma factor</keyword>